<keyword evidence="3" id="KW-0732">Signal</keyword>
<protein>
    <submittedName>
        <fullName evidence="4">Uncharacterized protein</fullName>
    </submittedName>
</protein>
<keyword evidence="5" id="KW-1185">Reference proteome</keyword>
<organism evidence="4 5">
    <name type="scientific">Stereum hirsutum (strain FP-91666)</name>
    <name type="common">White-rot fungus</name>
    <dbReference type="NCBI Taxonomy" id="721885"/>
    <lineage>
        <taxon>Eukaryota</taxon>
        <taxon>Fungi</taxon>
        <taxon>Dikarya</taxon>
        <taxon>Basidiomycota</taxon>
        <taxon>Agaricomycotina</taxon>
        <taxon>Agaricomycetes</taxon>
        <taxon>Russulales</taxon>
        <taxon>Stereaceae</taxon>
        <taxon>Stereum</taxon>
    </lineage>
</organism>
<gene>
    <name evidence="4" type="ORF">STEHIDRAFT_164092</name>
</gene>
<dbReference type="AlphaFoldDB" id="R7RVH7"/>
<evidence type="ECO:0000313" key="4">
    <source>
        <dbReference type="EMBL" id="EIM79019.1"/>
    </source>
</evidence>
<feature type="region of interest" description="Disordered" evidence="1">
    <location>
        <begin position="217"/>
        <end position="269"/>
    </location>
</feature>
<dbReference type="GeneID" id="18802530"/>
<evidence type="ECO:0000256" key="1">
    <source>
        <dbReference type="SAM" id="MobiDB-lite"/>
    </source>
</evidence>
<dbReference type="Proteomes" id="UP000053927">
    <property type="component" value="Unassembled WGS sequence"/>
</dbReference>
<evidence type="ECO:0000256" key="3">
    <source>
        <dbReference type="SAM" id="SignalP"/>
    </source>
</evidence>
<keyword evidence="2" id="KW-1133">Transmembrane helix</keyword>
<feature type="signal peptide" evidence="3">
    <location>
        <begin position="1"/>
        <end position="26"/>
    </location>
</feature>
<dbReference type="RefSeq" id="XP_007311882.1">
    <property type="nucleotide sequence ID" value="XM_007311820.1"/>
</dbReference>
<dbReference type="EMBL" id="JH687444">
    <property type="protein sequence ID" value="EIM79019.1"/>
    <property type="molecule type" value="Genomic_DNA"/>
</dbReference>
<name>R7RVH7_STEHR</name>
<dbReference type="KEGG" id="shs:STEHIDRAFT_164092"/>
<accession>R7RVH7</accession>
<proteinExistence type="predicted"/>
<evidence type="ECO:0000313" key="5">
    <source>
        <dbReference type="Proteomes" id="UP000053927"/>
    </source>
</evidence>
<evidence type="ECO:0000256" key="2">
    <source>
        <dbReference type="SAM" id="Phobius"/>
    </source>
</evidence>
<feature type="region of interest" description="Disordered" evidence="1">
    <location>
        <begin position="147"/>
        <end position="173"/>
    </location>
</feature>
<keyword evidence="2" id="KW-0472">Membrane</keyword>
<feature type="chain" id="PRO_5004443634" evidence="3">
    <location>
        <begin position="27"/>
        <end position="511"/>
    </location>
</feature>
<keyword evidence="2" id="KW-0812">Transmembrane</keyword>
<sequence>MVLAGLLFHVVLFCFTAGPFLAPALHQTIDLLKNTPSLITHLPLATLSSAGWLPFTTLSPPPPPSTYNLIFIDLITPPGSVGQPFNDSGYVYHEGFEPIPVLPRGIVESLWKGRYGALLGVALLLDIIVMWLLATVCSRSKRRLHTGTNIKHDHDPEGPVAATVTEEPPSEPVGQELTESVMFDGLLGNSSKTNRPMDDMEVYAYMCSVDTDLERQTPPVEVKVEASSSELDEYARAEDSGPKITPDQEVPRVDTTNVEDDDSTEINPESSGLHVVEYQPLYRTSSSTKSSRHGWRTIATGCPTVYLLDKDKERRFEAKCLTGVGFGGVDPDGVRLVVSVGDEKKKWTAEADVGSFVSLLTDKECMSQRSFLKSLQVWKGDIRVPIEAVKEFLPLINLQSKDLGDDVGSTLTDWVSLQGLQVFFRYWRPLVGFQYTGLHTAFYDHLRLDPEKDRAMPKRYQMLPLYGKDVTLAGVLKVLGNTDDVEVSAFRFRAGMELRAPENVGFRDAAP</sequence>
<reference evidence="5" key="1">
    <citation type="journal article" date="2012" name="Science">
        <title>The Paleozoic origin of enzymatic lignin decomposition reconstructed from 31 fungal genomes.</title>
        <authorList>
            <person name="Floudas D."/>
            <person name="Binder M."/>
            <person name="Riley R."/>
            <person name="Barry K."/>
            <person name="Blanchette R.A."/>
            <person name="Henrissat B."/>
            <person name="Martinez A.T."/>
            <person name="Otillar R."/>
            <person name="Spatafora J.W."/>
            <person name="Yadav J.S."/>
            <person name="Aerts A."/>
            <person name="Benoit I."/>
            <person name="Boyd A."/>
            <person name="Carlson A."/>
            <person name="Copeland A."/>
            <person name="Coutinho P.M."/>
            <person name="de Vries R.P."/>
            <person name="Ferreira P."/>
            <person name="Findley K."/>
            <person name="Foster B."/>
            <person name="Gaskell J."/>
            <person name="Glotzer D."/>
            <person name="Gorecki P."/>
            <person name="Heitman J."/>
            <person name="Hesse C."/>
            <person name="Hori C."/>
            <person name="Igarashi K."/>
            <person name="Jurgens J.A."/>
            <person name="Kallen N."/>
            <person name="Kersten P."/>
            <person name="Kohler A."/>
            <person name="Kuees U."/>
            <person name="Kumar T.K.A."/>
            <person name="Kuo A."/>
            <person name="LaButti K."/>
            <person name="Larrondo L.F."/>
            <person name="Lindquist E."/>
            <person name="Ling A."/>
            <person name="Lombard V."/>
            <person name="Lucas S."/>
            <person name="Lundell T."/>
            <person name="Martin R."/>
            <person name="McLaughlin D.J."/>
            <person name="Morgenstern I."/>
            <person name="Morin E."/>
            <person name="Murat C."/>
            <person name="Nagy L.G."/>
            <person name="Nolan M."/>
            <person name="Ohm R.A."/>
            <person name="Patyshakuliyeva A."/>
            <person name="Rokas A."/>
            <person name="Ruiz-Duenas F.J."/>
            <person name="Sabat G."/>
            <person name="Salamov A."/>
            <person name="Samejima M."/>
            <person name="Schmutz J."/>
            <person name="Slot J.C."/>
            <person name="St John F."/>
            <person name="Stenlid J."/>
            <person name="Sun H."/>
            <person name="Sun S."/>
            <person name="Syed K."/>
            <person name="Tsang A."/>
            <person name="Wiebenga A."/>
            <person name="Young D."/>
            <person name="Pisabarro A."/>
            <person name="Eastwood D.C."/>
            <person name="Martin F."/>
            <person name="Cullen D."/>
            <person name="Grigoriev I.V."/>
            <person name="Hibbett D.S."/>
        </authorList>
    </citation>
    <scope>NUCLEOTIDE SEQUENCE [LARGE SCALE GENOMIC DNA]</scope>
    <source>
        <strain evidence="5">FP-91666</strain>
    </source>
</reference>
<feature type="transmembrane region" description="Helical" evidence="2">
    <location>
        <begin position="115"/>
        <end position="134"/>
    </location>
</feature>